<feature type="signal peptide" evidence="6">
    <location>
        <begin position="1"/>
        <end position="21"/>
    </location>
</feature>
<dbReference type="Pfam" id="PF07980">
    <property type="entry name" value="SusD_RagB"/>
    <property type="match status" value="1"/>
</dbReference>
<evidence type="ECO:0000256" key="6">
    <source>
        <dbReference type="SAM" id="SignalP"/>
    </source>
</evidence>
<proteinExistence type="inferred from homology"/>
<dbReference type="InterPro" id="IPR012944">
    <property type="entry name" value="SusD_RagB_dom"/>
</dbReference>
<evidence type="ECO:0000259" key="8">
    <source>
        <dbReference type="Pfam" id="PF14322"/>
    </source>
</evidence>
<name>A0ABV8ALZ2_9FLAO</name>
<dbReference type="Proteomes" id="UP001595812">
    <property type="component" value="Unassembled WGS sequence"/>
</dbReference>
<evidence type="ECO:0000256" key="1">
    <source>
        <dbReference type="ARBA" id="ARBA00004442"/>
    </source>
</evidence>
<dbReference type="Gene3D" id="1.25.40.390">
    <property type="match status" value="1"/>
</dbReference>
<feature type="domain" description="RagB/SusD" evidence="7">
    <location>
        <begin position="363"/>
        <end position="502"/>
    </location>
</feature>
<protein>
    <submittedName>
        <fullName evidence="9">RagB/SusD family nutrient uptake outer membrane protein</fullName>
    </submittedName>
</protein>
<evidence type="ECO:0000313" key="10">
    <source>
        <dbReference type="Proteomes" id="UP001595812"/>
    </source>
</evidence>
<comment type="caution">
    <text evidence="9">The sequence shown here is derived from an EMBL/GenBank/DDBJ whole genome shotgun (WGS) entry which is preliminary data.</text>
</comment>
<evidence type="ECO:0000256" key="2">
    <source>
        <dbReference type="ARBA" id="ARBA00006275"/>
    </source>
</evidence>
<dbReference type="Pfam" id="PF14322">
    <property type="entry name" value="SusD-like_3"/>
    <property type="match status" value="1"/>
</dbReference>
<gene>
    <name evidence="9" type="ORF">ACFOSX_11925</name>
</gene>
<organism evidence="9 10">
    <name type="scientific">Winogradskyella maritima</name>
    <dbReference type="NCBI Taxonomy" id="1517766"/>
    <lineage>
        <taxon>Bacteria</taxon>
        <taxon>Pseudomonadati</taxon>
        <taxon>Bacteroidota</taxon>
        <taxon>Flavobacteriia</taxon>
        <taxon>Flavobacteriales</taxon>
        <taxon>Flavobacteriaceae</taxon>
        <taxon>Winogradskyella</taxon>
    </lineage>
</organism>
<dbReference type="InterPro" id="IPR011990">
    <property type="entry name" value="TPR-like_helical_dom_sf"/>
</dbReference>
<evidence type="ECO:0000259" key="7">
    <source>
        <dbReference type="Pfam" id="PF07980"/>
    </source>
</evidence>
<accession>A0ABV8ALZ2</accession>
<dbReference type="SUPFAM" id="SSF48452">
    <property type="entry name" value="TPR-like"/>
    <property type="match status" value="1"/>
</dbReference>
<feature type="chain" id="PRO_5045534406" evidence="6">
    <location>
        <begin position="22"/>
        <end position="504"/>
    </location>
</feature>
<keyword evidence="10" id="KW-1185">Reference proteome</keyword>
<dbReference type="InterPro" id="IPR033985">
    <property type="entry name" value="SusD-like_N"/>
</dbReference>
<keyword evidence="5" id="KW-0998">Cell outer membrane</keyword>
<evidence type="ECO:0000256" key="5">
    <source>
        <dbReference type="ARBA" id="ARBA00023237"/>
    </source>
</evidence>
<keyword evidence="4" id="KW-0472">Membrane</keyword>
<evidence type="ECO:0000256" key="4">
    <source>
        <dbReference type="ARBA" id="ARBA00023136"/>
    </source>
</evidence>
<feature type="domain" description="SusD-like N-terminal" evidence="8">
    <location>
        <begin position="94"/>
        <end position="221"/>
    </location>
</feature>
<comment type="subcellular location">
    <subcellularLocation>
        <location evidence="1">Cell outer membrane</location>
    </subcellularLocation>
</comment>
<comment type="similarity">
    <text evidence="2">Belongs to the SusD family.</text>
</comment>
<sequence>MKKIKYLVLVVVALAMGCNDAIDIVQAGRLTADNAFKNVDDLERGILGVYGTYDITPEIAFASGYTDEVAPGVATGGQNFTTGFIFELNAGSTAANRFWLDGYQQLNEINRLLEAAQALTPESSEQQAYNNILGQAYALRAYSHFQMLSYFSTDYSNDAALGVPLSLRVPSIADQPLRNTNGEVYEAIAEDLNLAQGLLTDQSSGTGTFVSRDFVTALRARVAAYRGDYSTALPLAQNLVSRYPLATRDQFMNIWLDQSNAEIIFKFERTFNGPFDFQGASGSVNAGGWVGNIYAFVNATAGGGAYYEFSRNLFNLFDPEDVRYDAYLAPSSTVSDDYQNTTDFVNEDILVVGKYPGSEGQLLMNDLKVFRSSEMLLIIAEAYADSNSLNGSSNSVASVLKQLRDQRFGSSQDLPSFNNQTEAFAAILNERRVEFAFEGHRWKDVKRLGARANQNIVRDPLDCEQFANGCELSNSDFRMTMPLPLNEFDGNPGLRAQQNPGYTQ</sequence>
<dbReference type="RefSeq" id="WP_386101298.1">
    <property type="nucleotide sequence ID" value="NZ_JBHSAT010000021.1"/>
</dbReference>
<evidence type="ECO:0000313" key="9">
    <source>
        <dbReference type="EMBL" id="MFC3877935.1"/>
    </source>
</evidence>
<dbReference type="EMBL" id="JBHSAT010000021">
    <property type="protein sequence ID" value="MFC3877935.1"/>
    <property type="molecule type" value="Genomic_DNA"/>
</dbReference>
<evidence type="ECO:0000256" key="3">
    <source>
        <dbReference type="ARBA" id="ARBA00022729"/>
    </source>
</evidence>
<reference evidence="10" key="1">
    <citation type="journal article" date="2019" name="Int. J. Syst. Evol. Microbiol.">
        <title>The Global Catalogue of Microorganisms (GCM) 10K type strain sequencing project: providing services to taxonomists for standard genome sequencing and annotation.</title>
        <authorList>
            <consortium name="The Broad Institute Genomics Platform"/>
            <consortium name="The Broad Institute Genome Sequencing Center for Infectious Disease"/>
            <person name="Wu L."/>
            <person name="Ma J."/>
        </authorList>
    </citation>
    <scope>NUCLEOTIDE SEQUENCE [LARGE SCALE GENOMIC DNA]</scope>
    <source>
        <strain evidence="10">CECT 8979</strain>
    </source>
</reference>
<keyword evidence="3 6" id="KW-0732">Signal</keyword>